<feature type="transmembrane region" description="Helical" evidence="2">
    <location>
        <begin position="12"/>
        <end position="35"/>
    </location>
</feature>
<accession>A0A128F7G8</accession>
<keyword evidence="2" id="KW-1133">Transmembrane helix</keyword>
<keyword evidence="4" id="KW-1185">Reference proteome</keyword>
<evidence type="ECO:0000313" key="3">
    <source>
        <dbReference type="EMBL" id="CZF82743.1"/>
    </source>
</evidence>
<keyword evidence="2" id="KW-0472">Membrane</keyword>
<dbReference type="AlphaFoldDB" id="A0A128F7G8"/>
<dbReference type="EMBL" id="FIZX01000002">
    <property type="protein sequence ID" value="CZF82743.1"/>
    <property type="molecule type" value="Genomic_DNA"/>
</dbReference>
<sequence>MIQILTSVVTLILGFFTLVFAAVFGLLISVGALIAKPFVMKKLRKAQEQQAAQFEQAYSETRETPFGPKTRHQGQTIDGDYQDITNGR</sequence>
<evidence type="ECO:0000256" key="2">
    <source>
        <dbReference type="SAM" id="Phobius"/>
    </source>
</evidence>
<keyword evidence="2" id="KW-0812">Transmembrane</keyword>
<dbReference type="RefSeq" id="WP_062664988.1">
    <property type="nucleotide sequence ID" value="NZ_FIZX01000002.1"/>
</dbReference>
<protein>
    <submittedName>
        <fullName evidence="3">Uncharacterized protein</fullName>
    </submittedName>
</protein>
<dbReference type="Proteomes" id="UP000071641">
    <property type="component" value="Unassembled WGS sequence"/>
</dbReference>
<reference evidence="4" key="1">
    <citation type="submission" date="2016-02" db="EMBL/GenBank/DDBJ databases">
        <authorList>
            <person name="Rodrigo-Torres Lidia"/>
            <person name="Arahal R.David."/>
        </authorList>
    </citation>
    <scope>NUCLEOTIDE SEQUENCE [LARGE SCALE GENOMIC DNA]</scope>
    <source>
        <strain evidence="4">CECT 9029</strain>
    </source>
</reference>
<evidence type="ECO:0000313" key="4">
    <source>
        <dbReference type="Proteomes" id="UP000071641"/>
    </source>
</evidence>
<feature type="region of interest" description="Disordered" evidence="1">
    <location>
        <begin position="54"/>
        <end position="88"/>
    </location>
</feature>
<proteinExistence type="predicted"/>
<name>A0A128F7G8_9GAMM</name>
<organism evidence="3 4">
    <name type="scientific">Grimontia celer</name>
    <dbReference type="NCBI Taxonomy" id="1796497"/>
    <lineage>
        <taxon>Bacteria</taxon>
        <taxon>Pseudomonadati</taxon>
        <taxon>Pseudomonadota</taxon>
        <taxon>Gammaproteobacteria</taxon>
        <taxon>Vibrionales</taxon>
        <taxon>Vibrionaceae</taxon>
        <taxon>Grimontia</taxon>
    </lineage>
</organism>
<gene>
    <name evidence="3" type="ORF">GCE9029_03409</name>
</gene>
<evidence type="ECO:0000256" key="1">
    <source>
        <dbReference type="SAM" id="MobiDB-lite"/>
    </source>
</evidence>
<dbReference type="OrthoDB" id="5901727at2"/>